<evidence type="ECO:0000313" key="1">
    <source>
        <dbReference type="EMBL" id="KAK4642641.1"/>
    </source>
</evidence>
<keyword evidence="2" id="KW-1185">Reference proteome</keyword>
<name>A0ABR0FF94_9PEZI</name>
<reference evidence="1 2" key="1">
    <citation type="journal article" date="2023" name="bioRxiv">
        <title>High-quality genome assemblies of four members of thePodospora anserinaspecies complex.</title>
        <authorList>
            <person name="Ament-Velasquez S.L."/>
            <person name="Vogan A.A."/>
            <person name="Wallerman O."/>
            <person name="Hartmann F."/>
            <person name="Gautier V."/>
            <person name="Silar P."/>
            <person name="Giraud T."/>
            <person name="Johannesson H."/>
        </authorList>
    </citation>
    <scope>NUCLEOTIDE SEQUENCE [LARGE SCALE GENOMIC DNA]</scope>
    <source>
        <strain evidence="1 2">CBS 112042</strain>
    </source>
</reference>
<comment type="caution">
    <text evidence="1">The sequence shown here is derived from an EMBL/GenBank/DDBJ whole genome shotgun (WGS) entry which is preliminary data.</text>
</comment>
<protein>
    <submittedName>
        <fullName evidence="1">Uncharacterized protein</fullName>
    </submittedName>
</protein>
<dbReference type="RefSeq" id="XP_062731617.1">
    <property type="nucleotide sequence ID" value="XM_062880286.1"/>
</dbReference>
<sequence>MVSPGTFSPVGIMVNGLLQPKQIESLEKRIPNLRFRTHVNQDHDGVTTFYFNAGAGMDTNGCIFQTHSASTTASILHMAQTKGAEIQQANVDVLSVKANVRVETVAGVPVHYGADAGVYLADAEAGPFHGTLGLAADTAIGCRDQSVGCKALGCGVRVGRVCEISALGSGFGIDFGKFKWRVTSRYGGLLAMWSAMNG</sequence>
<organism evidence="1 2">
    <name type="scientific">Podospora bellae-mahoneyi</name>
    <dbReference type="NCBI Taxonomy" id="2093777"/>
    <lineage>
        <taxon>Eukaryota</taxon>
        <taxon>Fungi</taxon>
        <taxon>Dikarya</taxon>
        <taxon>Ascomycota</taxon>
        <taxon>Pezizomycotina</taxon>
        <taxon>Sordariomycetes</taxon>
        <taxon>Sordariomycetidae</taxon>
        <taxon>Sordariales</taxon>
        <taxon>Podosporaceae</taxon>
        <taxon>Podospora</taxon>
    </lineage>
</organism>
<evidence type="ECO:0000313" key="2">
    <source>
        <dbReference type="Proteomes" id="UP001322138"/>
    </source>
</evidence>
<dbReference type="Proteomes" id="UP001322138">
    <property type="component" value="Unassembled WGS sequence"/>
</dbReference>
<gene>
    <name evidence="1" type="ORF">QC761_511160</name>
</gene>
<dbReference type="EMBL" id="JAFFGZ010000007">
    <property type="protein sequence ID" value="KAK4642641.1"/>
    <property type="molecule type" value="Genomic_DNA"/>
</dbReference>
<proteinExistence type="predicted"/>
<accession>A0ABR0FF94</accession>
<dbReference type="GeneID" id="87899768"/>